<dbReference type="KEGG" id="pami:JCM7686_1119"/>
<dbReference type="Proteomes" id="UP000015480">
    <property type="component" value="Chromosome"/>
</dbReference>
<keyword evidence="4" id="KW-1185">Reference proteome</keyword>
<dbReference type="GO" id="GO:0016491">
    <property type="term" value="F:oxidoreductase activity"/>
    <property type="evidence" value="ECO:0007669"/>
    <property type="project" value="UniProtKB-KW"/>
</dbReference>
<dbReference type="InterPro" id="IPR002347">
    <property type="entry name" value="SDR_fam"/>
</dbReference>
<dbReference type="PANTHER" id="PTHR43639:SF1">
    <property type="entry name" value="SHORT-CHAIN DEHYDROGENASE_REDUCTASE FAMILY PROTEIN"/>
    <property type="match status" value="1"/>
</dbReference>
<dbReference type="eggNOG" id="COG1028">
    <property type="taxonomic scope" value="Bacteria"/>
</dbReference>
<evidence type="ECO:0000256" key="1">
    <source>
        <dbReference type="ARBA" id="ARBA00006484"/>
    </source>
</evidence>
<dbReference type="EMBL" id="CP006650">
    <property type="protein sequence ID" value="AGT08228.1"/>
    <property type="molecule type" value="Genomic_DNA"/>
</dbReference>
<evidence type="ECO:0000256" key="2">
    <source>
        <dbReference type="ARBA" id="ARBA00023002"/>
    </source>
</evidence>
<dbReference type="RefSeq" id="WP_020949866.1">
    <property type="nucleotide sequence ID" value="NC_022041.1"/>
</dbReference>
<accession>S5YA10</accession>
<keyword evidence="2" id="KW-0560">Oxidoreductase</keyword>
<gene>
    <name evidence="3" type="ORF">JCM7686_1119</name>
</gene>
<dbReference type="AlphaFoldDB" id="S5YA10"/>
<dbReference type="PRINTS" id="PR00081">
    <property type="entry name" value="GDHRDH"/>
</dbReference>
<dbReference type="PANTHER" id="PTHR43639">
    <property type="entry name" value="OXIDOREDUCTASE, SHORT-CHAIN DEHYDROGENASE/REDUCTASE FAMILY (AFU_ORTHOLOGUE AFUA_5G02870)"/>
    <property type="match status" value="1"/>
</dbReference>
<dbReference type="PATRIC" id="fig|1367847.3.peg.1084"/>
<dbReference type="SUPFAM" id="SSF51735">
    <property type="entry name" value="NAD(P)-binding Rossmann-fold domains"/>
    <property type="match status" value="1"/>
</dbReference>
<evidence type="ECO:0000313" key="3">
    <source>
        <dbReference type="EMBL" id="AGT08228.1"/>
    </source>
</evidence>
<proteinExistence type="inferred from homology"/>
<name>S5YA10_PARAH</name>
<reference evidence="3 4" key="1">
    <citation type="journal article" date="2014" name="BMC Genomics">
        <title>Architecture and functions of a multipartite genome of the methylotrophic bacterium Paracoccus aminophilus JCM 7686, containing primary and secondary chromids.</title>
        <authorList>
            <person name="Dziewit L."/>
            <person name="Czarnecki J."/>
            <person name="Wibberg D."/>
            <person name="Radlinska M."/>
            <person name="Mrozek P."/>
            <person name="Szymczak M."/>
            <person name="Schluter A."/>
            <person name="Puhler A."/>
            <person name="Bartosik D."/>
        </authorList>
    </citation>
    <scope>NUCLEOTIDE SEQUENCE [LARGE SCALE GENOMIC DNA]</scope>
    <source>
        <strain evidence="3">JCM 7686</strain>
    </source>
</reference>
<organism evidence="3 4">
    <name type="scientific">Paracoccus aminophilus JCM 7686</name>
    <dbReference type="NCBI Taxonomy" id="1367847"/>
    <lineage>
        <taxon>Bacteria</taxon>
        <taxon>Pseudomonadati</taxon>
        <taxon>Pseudomonadota</taxon>
        <taxon>Alphaproteobacteria</taxon>
        <taxon>Rhodobacterales</taxon>
        <taxon>Paracoccaceae</taxon>
        <taxon>Paracoccus</taxon>
    </lineage>
</organism>
<comment type="similarity">
    <text evidence="1">Belongs to the short-chain dehydrogenases/reductases (SDR) family.</text>
</comment>
<dbReference type="STRING" id="1367847.JCM7686_1119"/>
<dbReference type="CDD" id="cd05233">
    <property type="entry name" value="SDR_c"/>
    <property type="match status" value="1"/>
</dbReference>
<sequence length="268" mass="28171">MSSSIQGKTAIVTGAGKGIGLAIARHFRQAGANVVFADNDERALEDELGAEMNGQGSVRGFAGDLGQKLTQANLVSATIDAFERVDILVNAHRAVQACDPMSTDEDLLSEMMRQNMTSALKLSQLVAKRMTTQAREEEPEIQAGSIINVISLAADRPQPLMLAYSIASAAQAQASRSMAMALAGQKIRVNGIAFASIMSNVMQSSLKSDPALRERLVAATPLARIAGAEELGPVAEFLASEASGFITGQILRVDGGRSLADSLTPPVF</sequence>
<dbReference type="HOGENOM" id="CLU_010194_1_2_5"/>
<protein>
    <submittedName>
        <fullName evidence="3">3-ketoacyl-(Acyl-carrier-protein) reductase</fullName>
    </submittedName>
</protein>
<dbReference type="Gene3D" id="3.40.50.720">
    <property type="entry name" value="NAD(P)-binding Rossmann-like Domain"/>
    <property type="match status" value="1"/>
</dbReference>
<dbReference type="InterPro" id="IPR036291">
    <property type="entry name" value="NAD(P)-bd_dom_sf"/>
</dbReference>
<dbReference type="OrthoDB" id="9790146at2"/>
<dbReference type="Pfam" id="PF13561">
    <property type="entry name" value="adh_short_C2"/>
    <property type="match status" value="1"/>
</dbReference>
<evidence type="ECO:0000313" key="4">
    <source>
        <dbReference type="Proteomes" id="UP000015480"/>
    </source>
</evidence>